<name>A0A388KE95_CHABU</name>
<keyword evidence="4" id="KW-1185">Reference proteome</keyword>
<dbReference type="AlphaFoldDB" id="A0A388KE95"/>
<dbReference type="Proteomes" id="UP000265515">
    <property type="component" value="Unassembled WGS sequence"/>
</dbReference>
<dbReference type="EMBL" id="BFEA01000099">
    <property type="protein sequence ID" value="GBG68326.1"/>
    <property type="molecule type" value="Genomic_DNA"/>
</dbReference>
<evidence type="ECO:0000313" key="4">
    <source>
        <dbReference type="Proteomes" id="UP000265515"/>
    </source>
</evidence>
<evidence type="ECO:0000256" key="1">
    <source>
        <dbReference type="SAM" id="MobiDB-lite"/>
    </source>
</evidence>
<accession>A0A388KE95</accession>
<gene>
    <name evidence="3" type="ORF">CBR_g2870</name>
</gene>
<reference evidence="3 4" key="1">
    <citation type="journal article" date="2018" name="Cell">
        <title>The Chara Genome: Secondary Complexity and Implications for Plant Terrestrialization.</title>
        <authorList>
            <person name="Nishiyama T."/>
            <person name="Sakayama H."/>
            <person name="Vries J.D."/>
            <person name="Buschmann H."/>
            <person name="Saint-Marcoux D."/>
            <person name="Ullrich K.K."/>
            <person name="Haas F.B."/>
            <person name="Vanderstraeten L."/>
            <person name="Becker D."/>
            <person name="Lang D."/>
            <person name="Vosolsobe S."/>
            <person name="Rombauts S."/>
            <person name="Wilhelmsson P.K.I."/>
            <person name="Janitza P."/>
            <person name="Kern R."/>
            <person name="Heyl A."/>
            <person name="Rumpler F."/>
            <person name="Villalobos L.I.A.C."/>
            <person name="Clay J.M."/>
            <person name="Skokan R."/>
            <person name="Toyoda A."/>
            <person name="Suzuki Y."/>
            <person name="Kagoshima H."/>
            <person name="Schijlen E."/>
            <person name="Tajeshwar N."/>
            <person name="Catarino B."/>
            <person name="Hetherington A.J."/>
            <person name="Saltykova A."/>
            <person name="Bonnot C."/>
            <person name="Breuninger H."/>
            <person name="Symeonidi A."/>
            <person name="Radhakrishnan G.V."/>
            <person name="Van Nieuwerburgh F."/>
            <person name="Deforce D."/>
            <person name="Chang C."/>
            <person name="Karol K.G."/>
            <person name="Hedrich R."/>
            <person name="Ulvskov P."/>
            <person name="Glockner G."/>
            <person name="Delwiche C.F."/>
            <person name="Petrasek J."/>
            <person name="Van de Peer Y."/>
            <person name="Friml J."/>
            <person name="Beilby M."/>
            <person name="Dolan L."/>
            <person name="Kohara Y."/>
            <person name="Sugano S."/>
            <person name="Fujiyama A."/>
            <person name="Delaux P.-M."/>
            <person name="Quint M."/>
            <person name="TheiBen G."/>
            <person name="Hagemann M."/>
            <person name="Harholt J."/>
            <person name="Dunand C."/>
            <person name="Zachgo S."/>
            <person name="Langdale J."/>
            <person name="Maumus F."/>
            <person name="Straeten D.V.D."/>
            <person name="Gould S.B."/>
            <person name="Rensing S.A."/>
        </authorList>
    </citation>
    <scope>NUCLEOTIDE SEQUENCE [LARGE SCALE GENOMIC DNA]</scope>
    <source>
        <strain evidence="3 4">S276</strain>
    </source>
</reference>
<proteinExistence type="predicted"/>
<feature type="compositionally biased region" description="Low complexity" evidence="1">
    <location>
        <begin position="47"/>
        <end position="59"/>
    </location>
</feature>
<feature type="region of interest" description="Disordered" evidence="1">
    <location>
        <begin position="191"/>
        <end position="220"/>
    </location>
</feature>
<evidence type="ECO:0000313" key="3">
    <source>
        <dbReference type="EMBL" id="GBG68326.1"/>
    </source>
</evidence>
<protein>
    <recommendedName>
        <fullName evidence="5">Pherophorin domain-containing protein</fullName>
    </recommendedName>
</protein>
<keyword evidence="2" id="KW-0732">Signal</keyword>
<organism evidence="3 4">
    <name type="scientific">Chara braunii</name>
    <name type="common">Braun's stonewort</name>
    <dbReference type="NCBI Taxonomy" id="69332"/>
    <lineage>
        <taxon>Eukaryota</taxon>
        <taxon>Viridiplantae</taxon>
        <taxon>Streptophyta</taxon>
        <taxon>Charophyceae</taxon>
        <taxon>Charales</taxon>
        <taxon>Characeae</taxon>
        <taxon>Chara</taxon>
    </lineage>
</organism>
<comment type="caution">
    <text evidence="3">The sequence shown here is derived from an EMBL/GenBank/DDBJ whole genome shotgun (WGS) entry which is preliminary data.</text>
</comment>
<feature type="signal peptide" evidence="2">
    <location>
        <begin position="1"/>
        <end position="33"/>
    </location>
</feature>
<dbReference type="Gramene" id="GBG68326">
    <property type="protein sequence ID" value="GBG68326"/>
    <property type="gene ID" value="CBR_g2870"/>
</dbReference>
<feature type="compositionally biased region" description="Pro residues" evidence="1">
    <location>
        <begin position="195"/>
        <end position="206"/>
    </location>
</feature>
<evidence type="ECO:0000256" key="2">
    <source>
        <dbReference type="SAM" id="SignalP"/>
    </source>
</evidence>
<feature type="region of interest" description="Disordered" evidence="1">
    <location>
        <begin position="36"/>
        <end position="65"/>
    </location>
</feature>
<sequence length="220" mass="23404">MATRVTMGMRPSLALAMAVVVSLVLLFPEMAISQTPGASTSPPAMVASTNTSANTTAPSTPAPPPAVQCRYKFNGTDTIELSQLEGGRGYPELGVLFPVNANRPVTVANSGNCSFINDATGELDSHCNNQFYMCENRLCSQAFQPMPKEKTIYNYLIRHVRLNISQVFANNVNELQNGRADFCVEFRTANTVRVPSPPPPPPPPPASASAPASKPPASGP</sequence>
<feature type="chain" id="PRO_5017387752" description="Pherophorin domain-containing protein" evidence="2">
    <location>
        <begin position="34"/>
        <end position="220"/>
    </location>
</feature>
<evidence type="ECO:0008006" key="5">
    <source>
        <dbReference type="Google" id="ProtNLM"/>
    </source>
</evidence>